<reference evidence="2" key="1">
    <citation type="submission" date="2023-06" db="EMBL/GenBank/DDBJ databases">
        <authorList>
            <person name="Kurt Z."/>
        </authorList>
    </citation>
    <scope>NUCLEOTIDE SEQUENCE</scope>
</reference>
<evidence type="ECO:0000313" key="4">
    <source>
        <dbReference type="Proteomes" id="UP001642409"/>
    </source>
</evidence>
<keyword evidence="4" id="KW-1185">Reference proteome</keyword>
<keyword evidence="1" id="KW-0812">Transmembrane</keyword>
<sequence>MIQIKTSINKQFKYNQRQQLPSALLIQCPPYYIWLLTVLQRKYSQGFPTITALNAAMQQQHIPIQGQYLSYLPSLQPVHFGIGGLTSFLLIQTLSTYVRTLAKLVSNALEAAFIQVSQFA</sequence>
<evidence type="ECO:0000313" key="2">
    <source>
        <dbReference type="EMBL" id="CAI9967372.1"/>
    </source>
</evidence>
<evidence type="ECO:0000313" key="3">
    <source>
        <dbReference type="EMBL" id="CAL6099198.1"/>
    </source>
</evidence>
<name>A0AA86R1H6_9EUKA</name>
<evidence type="ECO:0000256" key="1">
    <source>
        <dbReference type="SAM" id="Phobius"/>
    </source>
</evidence>
<protein>
    <submittedName>
        <fullName evidence="3">Hypothetical_protein</fullName>
    </submittedName>
</protein>
<dbReference type="Proteomes" id="UP001642409">
    <property type="component" value="Unassembled WGS sequence"/>
</dbReference>
<keyword evidence="1" id="KW-0472">Membrane</keyword>
<dbReference type="EMBL" id="CATOUU010001022">
    <property type="protein sequence ID" value="CAI9967372.1"/>
    <property type="molecule type" value="Genomic_DNA"/>
</dbReference>
<feature type="transmembrane region" description="Helical" evidence="1">
    <location>
        <begin position="78"/>
        <end position="98"/>
    </location>
</feature>
<dbReference type="AlphaFoldDB" id="A0AA86R1H6"/>
<keyword evidence="1" id="KW-1133">Transmembrane helix</keyword>
<dbReference type="EMBL" id="CAXDID020000517">
    <property type="protein sequence ID" value="CAL6099198.1"/>
    <property type="molecule type" value="Genomic_DNA"/>
</dbReference>
<accession>A0AA86R1H6</accession>
<comment type="caution">
    <text evidence="2">The sequence shown here is derived from an EMBL/GenBank/DDBJ whole genome shotgun (WGS) entry which is preliminary data.</text>
</comment>
<gene>
    <name evidence="2" type="ORF">HINF_LOCUS55017</name>
    <name evidence="3" type="ORF">HINF_LOCUS69967</name>
</gene>
<feature type="transmembrane region" description="Helical" evidence="1">
    <location>
        <begin position="20"/>
        <end position="39"/>
    </location>
</feature>
<proteinExistence type="predicted"/>
<organism evidence="2">
    <name type="scientific">Hexamita inflata</name>
    <dbReference type="NCBI Taxonomy" id="28002"/>
    <lineage>
        <taxon>Eukaryota</taxon>
        <taxon>Metamonada</taxon>
        <taxon>Diplomonadida</taxon>
        <taxon>Hexamitidae</taxon>
        <taxon>Hexamitinae</taxon>
        <taxon>Hexamita</taxon>
    </lineage>
</organism>
<reference evidence="3 4" key="2">
    <citation type="submission" date="2024-07" db="EMBL/GenBank/DDBJ databases">
        <authorList>
            <person name="Akdeniz Z."/>
        </authorList>
    </citation>
    <scope>NUCLEOTIDE SEQUENCE [LARGE SCALE GENOMIC DNA]</scope>
</reference>